<dbReference type="Gene3D" id="3.30.110.170">
    <property type="entry name" value="Protein of unknown function (DUF541), domain 1"/>
    <property type="match status" value="1"/>
</dbReference>
<sequence>MKRSIALTLVSVVLLAGCTAPLQTGSSDGGTVGPTISVSATGTASADPDLAVVHVGVESTADSANTARGQVARTVGRVRTALSDAGVPDADVTTTSFGIAPVYDYGRGERELVGYRAVHAFAVEVGPDRAGEIVDLAVGAGATSVDGVRFTLSDDRRAELRATALDRAMDAARADADGIADAAALSVTGVRRALTGAEFVPVPIARVESAADGGETVVRPAPVTVTATVDVTYSAR</sequence>
<dbReference type="EMBL" id="QPHM01000001">
    <property type="protein sequence ID" value="RCU47040.1"/>
    <property type="molecule type" value="Genomic_DNA"/>
</dbReference>
<evidence type="ECO:0000313" key="1">
    <source>
        <dbReference type="EMBL" id="RCU47040.1"/>
    </source>
</evidence>
<comment type="caution">
    <text evidence="1">The sequence shown here is derived from an EMBL/GenBank/DDBJ whole genome shotgun (WGS) entry which is preliminary data.</text>
</comment>
<dbReference type="InterPro" id="IPR007497">
    <property type="entry name" value="SIMPL/DUF541"/>
</dbReference>
<protein>
    <submittedName>
        <fullName evidence="1">DUF541 domain-containing protein</fullName>
    </submittedName>
</protein>
<dbReference type="OrthoDB" id="12132at2157"/>
<reference evidence="1 2" key="1">
    <citation type="submission" date="2018-07" db="EMBL/GenBank/DDBJ databases">
        <title>Genome sequences of Haloplanus salinus JCM 18368T.</title>
        <authorList>
            <person name="Kim Y.B."/>
            <person name="Roh S.W."/>
        </authorList>
    </citation>
    <scope>NUCLEOTIDE SEQUENCE [LARGE SCALE GENOMIC DNA]</scope>
    <source>
        <strain evidence="1 2">JCM 18368</strain>
    </source>
</reference>
<dbReference type="AlphaFoldDB" id="A0A368NA75"/>
<dbReference type="PANTHER" id="PTHR34387:SF2">
    <property type="entry name" value="SLR1258 PROTEIN"/>
    <property type="match status" value="1"/>
</dbReference>
<proteinExistence type="predicted"/>
<evidence type="ECO:0000313" key="2">
    <source>
        <dbReference type="Proteomes" id="UP000252189"/>
    </source>
</evidence>
<organism evidence="1 2">
    <name type="scientific">Haloplanus salinus</name>
    <dbReference type="NCBI Taxonomy" id="1126245"/>
    <lineage>
        <taxon>Archaea</taxon>
        <taxon>Methanobacteriati</taxon>
        <taxon>Methanobacteriota</taxon>
        <taxon>Stenosarchaea group</taxon>
        <taxon>Halobacteria</taxon>
        <taxon>Halobacteriales</taxon>
        <taxon>Haloferacaceae</taxon>
        <taxon>Haloplanus</taxon>
    </lineage>
</organism>
<dbReference type="RefSeq" id="WP_114448589.1">
    <property type="nucleotide sequence ID" value="NZ_QPHM01000001.1"/>
</dbReference>
<gene>
    <name evidence="1" type="ORF">DU504_06815</name>
</gene>
<dbReference type="Gene3D" id="3.30.70.2970">
    <property type="entry name" value="Protein of unknown function (DUF541), domain 2"/>
    <property type="match status" value="1"/>
</dbReference>
<keyword evidence="2" id="KW-1185">Reference proteome</keyword>
<dbReference type="GO" id="GO:0006974">
    <property type="term" value="P:DNA damage response"/>
    <property type="evidence" value="ECO:0007669"/>
    <property type="project" value="TreeGrafter"/>
</dbReference>
<name>A0A368NA75_9EURY</name>
<dbReference type="PANTHER" id="PTHR34387">
    <property type="entry name" value="SLR1258 PROTEIN"/>
    <property type="match status" value="1"/>
</dbReference>
<accession>A0A368NA75</accession>
<dbReference type="PROSITE" id="PS51257">
    <property type="entry name" value="PROKAR_LIPOPROTEIN"/>
    <property type="match status" value="1"/>
</dbReference>
<dbReference type="Proteomes" id="UP000252189">
    <property type="component" value="Unassembled WGS sequence"/>
</dbReference>
<dbReference type="InterPro" id="IPR052022">
    <property type="entry name" value="26kDa_periplasmic_antigen"/>
</dbReference>
<dbReference type="Pfam" id="PF04402">
    <property type="entry name" value="SIMPL"/>
    <property type="match status" value="1"/>
</dbReference>